<dbReference type="Gene3D" id="1.10.10.60">
    <property type="entry name" value="Homeodomain-like"/>
    <property type="match status" value="2"/>
</dbReference>
<keyword evidence="2" id="KW-0677">Repeat</keyword>
<dbReference type="PROSITE" id="PS51294">
    <property type="entry name" value="HTH_MYB"/>
    <property type="match status" value="2"/>
</dbReference>
<feature type="domain" description="HTH myb-type" evidence="9">
    <location>
        <begin position="71"/>
        <end position="125"/>
    </location>
</feature>
<dbReference type="SUPFAM" id="SSF46689">
    <property type="entry name" value="Homeodomain-like"/>
    <property type="match status" value="1"/>
</dbReference>
<keyword evidence="6" id="KW-0539">Nucleus</keyword>
<dbReference type="PANTHER" id="PTHR10641">
    <property type="entry name" value="MYB FAMILY TRANSCRIPTION FACTOR"/>
    <property type="match status" value="1"/>
</dbReference>
<organism evidence="10 11">
    <name type="scientific">Apostasia shenzhenica</name>
    <dbReference type="NCBI Taxonomy" id="1088818"/>
    <lineage>
        <taxon>Eukaryota</taxon>
        <taxon>Viridiplantae</taxon>
        <taxon>Streptophyta</taxon>
        <taxon>Embryophyta</taxon>
        <taxon>Tracheophyta</taxon>
        <taxon>Spermatophyta</taxon>
        <taxon>Magnoliopsida</taxon>
        <taxon>Liliopsida</taxon>
        <taxon>Asparagales</taxon>
        <taxon>Orchidaceae</taxon>
        <taxon>Apostasioideae</taxon>
        <taxon>Apostasia</taxon>
    </lineage>
</organism>
<reference evidence="10 11" key="1">
    <citation type="journal article" date="2017" name="Nature">
        <title>The Apostasia genome and the evolution of orchids.</title>
        <authorList>
            <person name="Zhang G.Q."/>
            <person name="Liu K.W."/>
            <person name="Li Z."/>
            <person name="Lohaus R."/>
            <person name="Hsiao Y.Y."/>
            <person name="Niu S.C."/>
            <person name="Wang J.Y."/>
            <person name="Lin Y.C."/>
            <person name="Xu Q."/>
            <person name="Chen L.J."/>
            <person name="Yoshida K."/>
            <person name="Fujiwara S."/>
            <person name="Wang Z.W."/>
            <person name="Zhang Y.Q."/>
            <person name="Mitsuda N."/>
            <person name="Wang M."/>
            <person name="Liu G.H."/>
            <person name="Pecoraro L."/>
            <person name="Huang H.X."/>
            <person name="Xiao X.J."/>
            <person name="Lin M."/>
            <person name="Wu X.Y."/>
            <person name="Wu W.L."/>
            <person name="Chen Y.Y."/>
            <person name="Chang S.B."/>
            <person name="Sakamoto S."/>
            <person name="Ohme-Takagi M."/>
            <person name="Yagi M."/>
            <person name="Zeng S.J."/>
            <person name="Shen C.Y."/>
            <person name="Yeh C.M."/>
            <person name="Luo Y.B."/>
            <person name="Tsai W.C."/>
            <person name="Van de Peer Y."/>
            <person name="Liu Z.J."/>
        </authorList>
    </citation>
    <scope>NUCLEOTIDE SEQUENCE [LARGE SCALE GENOMIC DNA]</scope>
    <source>
        <strain evidence="11">cv. Shenzhen</strain>
        <tissue evidence="10">Stem</tissue>
    </source>
</reference>
<keyword evidence="4" id="KW-0238">DNA-binding</keyword>
<evidence type="ECO:0000256" key="3">
    <source>
        <dbReference type="ARBA" id="ARBA00023015"/>
    </source>
</evidence>
<evidence type="ECO:0000259" key="9">
    <source>
        <dbReference type="PROSITE" id="PS51294"/>
    </source>
</evidence>
<evidence type="ECO:0000259" key="8">
    <source>
        <dbReference type="PROSITE" id="PS50090"/>
    </source>
</evidence>
<dbReference type="PANTHER" id="PTHR10641:SF1103">
    <property type="entry name" value="TRANSCRIPTION FACTOR MYB72"/>
    <property type="match status" value="1"/>
</dbReference>
<feature type="domain" description="Myb-like" evidence="8">
    <location>
        <begin position="71"/>
        <end position="121"/>
    </location>
</feature>
<dbReference type="AlphaFoldDB" id="A0A2I0B2E3"/>
<dbReference type="SMART" id="SM00717">
    <property type="entry name" value="SANT"/>
    <property type="match status" value="2"/>
</dbReference>
<comment type="subcellular location">
    <subcellularLocation>
        <location evidence="1">Nucleus</location>
    </subcellularLocation>
</comment>
<dbReference type="GO" id="GO:0005634">
    <property type="term" value="C:nucleus"/>
    <property type="evidence" value="ECO:0007669"/>
    <property type="project" value="UniProtKB-SubCell"/>
</dbReference>
<evidence type="ECO:0000256" key="2">
    <source>
        <dbReference type="ARBA" id="ARBA00022737"/>
    </source>
</evidence>
<evidence type="ECO:0000256" key="4">
    <source>
        <dbReference type="ARBA" id="ARBA00023125"/>
    </source>
</evidence>
<dbReference type="Pfam" id="PF00249">
    <property type="entry name" value="Myb_DNA-binding"/>
    <property type="match status" value="2"/>
</dbReference>
<dbReference type="PROSITE" id="PS50090">
    <property type="entry name" value="MYB_LIKE"/>
    <property type="match status" value="2"/>
</dbReference>
<dbReference type="InterPro" id="IPR017930">
    <property type="entry name" value="Myb_dom"/>
</dbReference>
<feature type="region of interest" description="Disordered" evidence="7">
    <location>
        <begin position="128"/>
        <end position="150"/>
    </location>
</feature>
<evidence type="ECO:0000256" key="7">
    <source>
        <dbReference type="SAM" id="MobiDB-lite"/>
    </source>
</evidence>
<dbReference type="Proteomes" id="UP000236161">
    <property type="component" value="Unassembled WGS sequence"/>
</dbReference>
<sequence>MGGRRRGQGRGRAPCCEKEGVNKGPWTPAEDMKLADFILKNGHSNWRTLPTHAGLQRCGKSCRLRWINYLRPDIKRGNFTQEEEETIIKLHSELGNKWSKIASCLPGRTDNEIKNVWHTHIKKRLAPPPITPAKSVESRKLGSSPARSSADLEDNYTEGLMDFEVLPVVEEGGWVFSDYALVDYWMDRSEKELDMNVGCEDGAFEEEICLW</sequence>
<dbReference type="FunFam" id="1.10.10.60:FF:000001">
    <property type="entry name" value="MYB-related transcription factor"/>
    <property type="match status" value="1"/>
</dbReference>
<evidence type="ECO:0000256" key="5">
    <source>
        <dbReference type="ARBA" id="ARBA00023163"/>
    </source>
</evidence>
<dbReference type="InterPro" id="IPR009057">
    <property type="entry name" value="Homeodomain-like_sf"/>
</dbReference>
<evidence type="ECO:0000313" key="11">
    <source>
        <dbReference type="Proteomes" id="UP000236161"/>
    </source>
</evidence>
<keyword evidence="5" id="KW-0804">Transcription</keyword>
<evidence type="ECO:0000256" key="1">
    <source>
        <dbReference type="ARBA" id="ARBA00004123"/>
    </source>
</evidence>
<dbReference type="GO" id="GO:0003677">
    <property type="term" value="F:DNA binding"/>
    <property type="evidence" value="ECO:0007669"/>
    <property type="project" value="UniProtKB-KW"/>
</dbReference>
<evidence type="ECO:0000256" key="6">
    <source>
        <dbReference type="ARBA" id="ARBA00023242"/>
    </source>
</evidence>
<dbReference type="InterPro" id="IPR001005">
    <property type="entry name" value="SANT/Myb"/>
</dbReference>
<dbReference type="EMBL" id="KZ451922">
    <property type="protein sequence ID" value="PKA61952.1"/>
    <property type="molecule type" value="Genomic_DNA"/>
</dbReference>
<keyword evidence="11" id="KW-1185">Reference proteome</keyword>
<dbReference type="OrthoDB" id="2143914at2759"/>
<protein>
    <submittedName>
        <fullName evidence="10">Myb-related protein Zm1</fullName>
    </submittedName>
</protein>
<accession>A0A2I0B2E3</accession>
<feature type="region of interest" description="Disordered" evidence="7">
    <location>
        <begin position="1"/>
        <end position="22"/>
    </location>
</feature>
<dbReference type="FunFam" id="1.10.10.60:FF:000310">
    <property type="entry name" value="MYB transcription factor"/>
    <property type="match status" value="1"/>
</dbReference>
<keyword evidence="3" id="KW-0805">Transcription regulation</keyword>
<proteinExistence type="predicted"/>
<name>A0A2I0B2E3_9ASPA</name>
<gene>
    <name evidence="10" type="ORF">AXF42_Ash019158</name>
</gene>
<dbReference type="CDD" id="cd00167">
    <property type="entry name" value="SANT"/>
    <property type="match status" value="2"/>
</dbReference>
<feature type="domain" description="HTH myb-type" evidence="9">
    <location>
        <begin position="18"/>
        <end position="70"/>
    </location>
</feature>
<evidence type="ECO:0000313" key="10">
    <source>
        <dbReference type="EMBL" id="PKA61952.1"/>
    </source>
</evidence>
<dbReference type="InterPro" id="IPR015495">
    <property type="entry name" value="Myb_TF_plants"/>
</dbReference>
<feature type="domain" description="Myb-like" evidence="8">
    <location>
        <begin position="18"/>
        <end position="70"/>
    </location>
</feature>